<reference evidence="1" key="2">
    <citation type="submission" date="2015-03" db="UniProtKB">
        <authorList>
            <consortium name="EnsemblPlants"/>
        </authorList>
    </citation>
    <scope>IDENTIFICATION</scope>
</reference>
<accession>A0A0D3FK91</accession>
<evidence type="ECO:0000313" key="2">
    <source>
        <dbReference type="Proteomes" id="UP000026960"/>
    </source>
</evidence>
<proteinExistence type="predicted"/>
<keyword evidence="2" id="KW-1185">Reference proteome</keyword>
<dbReference type="AlphaFoldDB" id="A0A0D3FK91"/>
<organism evidence="1">
    <name type="scientific">Oryza barthii</name>
    <dbReference type="NCBI Taxonomy" id="65489"/>
    <lineage>
        <taxon>Eukaryota</taxon>
        <taxon>Viridiplantae</taxon>
        <taxon>Streptophyta</taxon>
        <taxon>Embryophyta</taxon>
        <taxon>Tracheophyta</taxon>
        <taxon>Spermatophyta</taxon>
        <taxon>Magnoliopsida</taxon>
        <taxon>Liliopsida</taxon>
        <taxon>Poales</taxon>
        <taxon>Poaceae</taxon>
        <taxon>BOP clade</taxon>
        <taxon>Oryzoideae</taxon>
        <taxon>Oryzeae</taxon>
        <taxon>Oryzinae</taxon>
        <taxon>Oryza</taxon>
    </lineage>
</organism>
<dbReference type="PaxDb" id="65489-OBART03G22730.1"/>
<protein>
    <submittedName>
        <fullName evidence="1">Uncharacterized protein</fullName>
    </submittedName>
</protein>
<dbReference type="EnsemblPlants" id="OBART03G22730.1">
    <property type="protein sequence ID" value="OBART03G22730.1"/>
    <property type="gene ID" value="OBART03G22730"/>
</dbReference>
<reference evidence="1" key="1">
    <citation type="journal article" date="2009" name="Rice">
        <title>De Novo Next Generation Sequencing of Plant Genomes.</title>
        <authorList>
            <person name="Rounsley S."/>
            <person name="Marri P.R."/>
            <person name="Yu Y."/>
            <person name="He R."/>
            <person name="Sisneros N."/>
            <person name="Goicoechea J.L."/>
            <person name="Lee S.J."/>
            <person name="Angelova A."/>
            <person name="Kudrna D."/>
            <person name="Luo M."/>
            <person name="Affourtit J."/>
            <person name="Desany B."/>
            <person name="Knight J."/>
            <person name="Niazi F."/>
            <person name="Egholm M."/>
            <person name="Wing R.A."/>
        </authorList>
    </citation>
    <scope>NUCLEOTIDE SEQUENCE [LARGE SCALE GENOMIC DNA]</scope>
    <source>
        <strain evidence="1">cv. IRGC 105608</strain>
    </source>
</reference>
<evidence type="ECO:0000313" key="1">
    <source>
        <dbReference type="EnsemblPlants" id="OBART03G22730.1"/>
    </source>
</evidence>
<dbReference type="Gramene" id="OBART03G22730.1">
    <property type="protein sequence ID" value="OBART03G22730.1"/>
    <property type="gene ID" value="OBART03G22730"/>
</dbReference>
<dbReference type="HOGENOM" id="CLU_2030574_0_0_1"/>
<name>A0A0D3FK91_9ORYZ</name>
<sequence>MASSTRAPSTRAIIDEVNNSNSQRRHHIHQLHASYSFTRSPYPNKEHSSDPALFILRYLYHRSKSGRSCIGGARETEVSNARDGGKVGCSTRWMWWLRMSAEMEVAAPAPVHGKVNVVAQKA</sequence>
<dbReference type="Proteomes" id="UP000026960">
    <property type="component" value="Chromosome 3"/>
</dbReference>